<evidence type="ECO:0000259" key="9">
    <source>
        <dbReference type="Pfam" id="PF25917"/>
    </source>
</evidence>
<evidence type="ECO:0000256" key="7">
    <source>
        <dbReference type="SAM" id="SignalP"/>
    </source>
</evidence>
<evidence type="ECO:0000256" key="1">
    <source>
        <dbReference type="ARBA" id="ARBA00004236"/>
    </source>
</evidence>
<keyword evidence="3" id="KW-0813">Transport</keyword>
<dbReference type="Gene3D" id="1.10.287.470">
    <property type="entry name" value="Helix hairpin bin"/>
    <property type="match status" value="1"/>
</dbReference>
<keyword evidence="7" id="KW-0732">Signal</keyword>
<dbReference type="Pfam" id="PF25967">
    <property type="entry name" value="RND-MFP_C"/>
    <property type="match status" value="1"/>
</dbReference>
<dbReference type="Gene3D" id="2.40.50.100">
    <property type="match status" value="1"/>
</dbReference>
<sequence>MRIICTAILLSCLLLPAACSSDGNNNTYSSAAPVRVTPVTRQSLPRLLHVVGNVKASASVAVTPRVTGEIREIHFTEGQDVKAGDPLITIDPRPFEAVLREKRGLLAKSQAQLTKALDDRGRYGKLVGGGYVSRESYEQTATEAAALKATVQSDKAAVESAELDLSYCRVTAPISGRVGALAVDKGNMVQGNTTTPVVTIDTLSPIYVTFSVPERHLSVILDRMRLGPVHFTATPTGGKAADGLLTLVDNEVDTRTGTIRLRGTFPNTDRSLWPGQFVAVDLPLGQADNALTVPATAVQSGRDGAYLYIADDDNTAALRSIRVLFEHEGRCVVEGDLKEGDRIVVEGVVRLAPGLPLKVLEN</sequence>
<evidence type="ECO:0000256" key="6">
    <source>
        <dbReference type="ARBA" id="ARBA00023136"/>
    </source>
</evidence>
<reference evidence="12" key="1">
    <citation type="journal article" date="2021" name="PeerJ">
        <title>Extensive microbial diversity within the chicken gut microbiome revealed by metagenomics and culture.</title>
        <authorList>
            <person name="Gilroy R."/>
            <person name="Ravi A."/>
            <person name="Getino M."/>
            <person name="Pursley I."/>
            <person name="Horton D.L."/>
            <person name="Alikhan N.F."/>
            <person name="Baker D."/>
            <person name="Gharbi K."/>
            <person name="Hall N."/>
            <person name="Watson M."/>
            <person name="Adriaenssens E.M."/>
            <person name="Foster-Nyarko E."/>
            <person name="Jarju S."/>
            <person name="Secka A."/>
            <person name="Antonio M."/>
            <person name="Oren A."/>
            <person name="Chaudhuri R.R."/>
            <person name="La Ragione R."/>
            <person name="Hildebrand F."/>
            <person name="Pallen M.J."/>
        </authorList>
    </citation>
    <scope>NUCLEOTIDE SEQUENCE</scope>
    <source>
        <strain evidence="12">5032</strain>
    </source>
</reference>
<dbReference type="Pfam" id="PF25876">
    <property type="entry name" value="HH_MFP_RND"/>
    <property type="match status" value="1"/>
</dbReference>
<dbReference type="SUPFAM" id="SSF111369">
    <property type="entry name" value="HlyD-like secretion proteins"/>
    <property type="match status" value="1"/>
</dbReference>
<name>A0A9D2HMU4_9BACT</name>
<feature type="chain" id="PRO_5039468133" evidence="7">
    <location>
        <begin position="21"/>
        <end position="362"/>
    </location>
</feature>
<dbReference type="Pfam" id="PF25917">
    <property type="entry name" value="BSH_RND"/>
    <property type="match status" value="1"/>
</dbReference>
<dbReference type="Gene3D" id="2.40.30.170">
    <property type="match status" value="1"/>
</dbReference>
<evidence type="ECO:0000313" key="13">
    <source>
        <dbReference type="Proteomes" id="UP000823821"/>
    </source>
</evidence>
<evidence type="ECO:0000256" key="4">
    <source>
        <dbReference type="ARBA" id="ARBA00022475"/>
    </source>
</evidence>
<comment type="caution">
    <text evidence="12">The sequence shown here is derived from an EMBL/GenBank/DDBJ whole genome shotgun (WGS) entry which is preliminary data.</text>
</comment>
<proteinExistence type="inferred from homology"/>
<gene>
    <name evidence="12" type="ORF">H9784_08505</name>
</gene>
<dbReference type="EMBL" id="DWZD01000046">
    <property type="protein sequence ID" value="HJA79586.1"/>
    <property type="molecule type" value="Genomic_DNA"/>
</dbReference>
<dbReference type="PANTHER" id="PTHR30469">
    <property type="entry name" value="MULTIDRUG RESISTANCE PROTEIN MDTA"/>
    <property type="match status" value="1"/>
</dbReference>
<comment type="subcellular location">
    <subcellularLocation>
        <location evidence="1">Cell membrane</location>
    </subcellularLocation>
</comment>
<dbReference type="Proteomes" id="UP000823821">
    <property type="component" value="Unassembled WGS sequence"/>
</dbReference>
<dbReference type="AlphaFoldDB" id="A0A9D2HMU4"/>
<dbReference type="InterPro" id="IPR058625">
    <property type="entry name" value="MdtA-like_BSH"/>
</dbReference>
<dbReference type="PANTHER" id="PTHR30469:SF36">
    <property type="entry name" value="BLL3903 PROTEIN"/>
    <property type="match status" value="1"/>
</dbReference>
<comment type="similarity">
    <text evidence="2">Belongs to the membrane fusion protein (MFP) (TC 8.A.1) family.</text>
</comment>
<feature type="domain" description="Multidrug resistance protein MdtA-like C-terminal permuted SH3" evidence="11">
    <location>
        <begin position="289"/>
        <end position="348"/>
    </location>
</feature>
<dbReference type="GO" id="GO:0015562">
    <property type="term" value="F:efflux transmembrane transporter activity"/>
    <property type="evidence" value="ECO:0007669"/>
    <property type="project" value="TreeGrafter"/>
</dbReference>
<feature type="signal peptide" evidence="7">
    <location>
        <begin position="1"/>
        <end position="20"/>
    </location>
</feature>
<evidence type="ECO:0000313" key="12">
    <source>
        <dbReference type="EMBL" id="HJA79586.1"/>
    </source>
</evidence>
<evidence type="ECO:0000256" key="2">
    <source>
        <dbReference type="ARBA" id="ARBA00009477"/>
    </source>
</evidence>
<feature type="domain" description="Multidrug resistance protein MdtA-like beta-barrel" evidence="10">
    <location>
        <begin position="205"/>
        <end position="284"/>
    </location>
</feature>
<dbReference type="InterPro" id="IPR058627">
    <property type="entry name" value="MdtA-like_C"/>
</dbReference>
<dbReference type="GO" id="GO:1990281">
    <property type="term" value="C:efflux pump complex"/>
    <property type="evidence" value="ECO:0007669"/>
    <property type="project" value="TreeGrafter"/>
</dbReference>
<feature type="domain" description="Multidrug resistance protein MdtA-like barrel-sandwich hybrid" evidence="9">
    <location>
        <begin position="60"/>
        <end position="200"/>
    </location>
</feature>
<evidence type="ECO:0000256" key="3">
    <source>
        <dbReference type="ARBA" id="ARBA00022448"/>
    </source>
</evidence>
<reference evidence="12" key="2">
    <citation type="submission" date="2021-04" db="EMBL/GenBank/DDBJ databases">
        <authorList>
            <person name="Gilroy R."/>
        </authorList>
    </citation>
    <scope>NUCLEOTIDE SEQUENCE</scope>
    <source>
        <strain evidence="12">5032</strain>
    </source>
</reference>
<keyword evidence="4" id="KW-1003">Cell membrane</keyword>
<accession>A0A9D2HMU4</accession>
<feature type="domain" description="Multidrug resistance protein MdtA-like alpha-helical hairpin" evidence="8">
    <location>
        <begin position="101"/>
        <end position="167"/>
    </location>
</feature>
<evidence type="ECO:0000259" key="10">
    <source>
        <dbReference type="Pfam" id="PF25944"/>
    </source>
</evidence>
<organism evidence="12 13">
    <name type="scientific">Candidatus Desulfovibrio intestinavium</name>
    <dbReference type="NCBI Taxonomy" id="2838534"/>
    <lineage>
        <taxon>Bacteria</taxon>
        <taxon>Pseudomonadati</taxon>
        <taxon>Thermodesulfobacteriota</taxon>
        <taxon>Desulfovibrionia</taxon>
        <taxon>Desulfovibrionales</taxon>
        <taxon>Desulfovibrionaceae</taxon>
        <taxon>Desulfovibrio</taxon>
    </lineage>
</organism>
<keyword evidence="5" id="KW-0997">Cell inner membrane</keyword>
<evidence type="ECO:0000259" key="11">
    <source>
        <dbReference type="Pfam" id="PF25967"/>
    </source>
</evidence>
<evidence type="ECO:0000259" key="8">
    <source>
        <dbReference type="Pfam" id="PF25876"/>
    </source>
</evidence>
<dbReference type="InterPro" id="IPR006143">
    <property type="entry name" value="RND_pump_MFP"/>
</dbReference>
<dbReference type="NCBIfam" id="TIGR01730">
    <property type="entry name" value="RND_mfp"/>
    <property type="match status" value="1"/>
</dbReference>
<dbReference type="Gene3D" id="2.40.420.20">
    <property type="match status" value="1"/>
</dbReference>
<protein>
    <submittedName>
        <fullName evidence="12">Efflux RND transporter periplasmic adaptor subunit</fullName>
    </submittedName>
</protein>
<dbReference type="InterPro" id="IPR058624">
    <property type="entry name" value="MdtA-like_HH"/>
</dbReference>
<keyword evidence="6" id="KW-0472">Membrane</keyword>
<evidence type="ECO:0000256" key="5">
    <source>
        <dbReference type="ARBA" id="ARBA00022519"/>
    </source>
</evidence>
<dbReference type="Pfam" id="PF25944">
    <property type="entry name" value="Beta-barrel_RND"/>
    <property type="match status" value="1"/>
</dbReference>
<dbReference type="InterPro" id="IPR058626">
    <property type="entry name" value="MdtA-like_b-barrel"/>
</dbReference>